<comment type="caution">
    <text evidence="1">The sequence shown here is derived from an EMBL/GenBank/DDBJ whole genome shotgun (WGS) entry which is preliminary data.</text>
</comment>
<proteinExistence type="predicted"/>
<evidence type="ECO:0000313" key="2">
    <source>
        <dbReference type="Proteomes" id="UP000265520"/>
    </source>
</evidence>
<evidence type="ECO:0000313" key="1">
    <source>
        <dbReference type="EMBL" id="MCI59332.1"/>
    </source>
</evidence>
<dbReference type="Proteomes" id="UP000265520">
    <property type="component" value="Unassembled WGS sequence"/>
</dbReference>
<reference evidence="1 2" key="1">
    <citation type="journal article" date="2018" name="Front. Plant Sci.">
        <title>Red Clover (Trifolium pratense) and Zigzag Clover (T. medium) - A Picture of Genomic Similarities and Differences.</title>
        <authorList>
            <person name="Dluhosova J."/>
            <person name="Istvanek J."/>
            <person name="Nedelnik J."/>
            <person name="Repkova J."/>
        </authorList>
    </citation>
    <scope>NUCLEOTIDE SEQUENCE [LARGE SCALE GENOMIC DNA]</scope>
    <source>
        <strain evidence="2">cv. 10/8</strain>
        <tissue evidence="1">Leaf</tissue>
    </source>
</reference>
<organism evidence="1 2">
    <name type="scientific">Trifolium medium</name>
    <dbReference type="NCBI Taxonomy" id="97028"/>
    <lineage>
        <taxon>Eukaryota</taxon>
        <taxon>Viridiplantae</taxon>
        <taxon>Streptophyta</taxon>
        <taxon>Embryophyta</taxon>
        <taxon>Tracheophyta</taxon>
        <taxon>Spermatophyta</taxon>
        <taxon>Magnoliopsida</taxon>
        <taxon>eudicotyledons</taxon>
        <taxon>Gunneridae</taxon>
        <taxon>Pentapetalae</taxon>
        <taxon>rosids</taxon>
        <taxon>fabids</taxon>
        <taxon>Fabales</taxon>
        <taxon>Fabaceae</taxon>
        <taxon>Papilionoideae</taxon>
        <taxon>50 kb inversion clade</taxon>
        <taxon>NPAAA clade</taxon>
        <taxon>Hologalegina</taxon>
        <taxon>IRL clade</taxon>
        <taxon>Trifolieae</taxon>
        <taxon>Trifolium</taxon>
    </lineage>
</organism>
<accession>A0A392TEG3</accession>
<dbReference type="AlphaFoldDB" id="A0A392TEG3"/>
<protein>
    <submittedName>
        <fullName evidence="1">Uncharacterized protein</fullName>
    </submittedName>
</protein>
<name>A0A392TEG3_9FABA</name>
<sequence>GKVEQEPEHVSLNSLKELKEELVSQKGQHATLAAQVKVMAEDQRVVKESQVKLESKIDYVDASLKNLLAFFQNNPNFNNS</sequence>
<keyword evidence="2" id="KW-1185">Reference proteome</keyword>
<dbReference type="EMBL" id="LXQA010561459">
    <property type="protein sequence ID" value="MCI59332.1"/>
    <property type="molecule type" value="Genomic_DNA"/>
</dbReference>
<feature type="non-terminal residue" evidence="1">
    <location>
        <position position="1"/>
    </location>
</feature>